<feature type="compositionally biased region" description="Acidic residues" evidence="1">
    <location>
        <begin position="53"/>
        <end position="62"/>
    </location>
</feature>
<dbReference type="PANTHER" id="PTHR14386:SF2">
    <property type="entry name" value="PROTEIN FAM204A"/>
    <property type="match status" value="1"/>
</dbReference>
<evidence type="ECO:0000313" key="3">
    <source>
        <dbReference type="RefSeq" id="XP_019315128.1"/>
    </source>
</evidence>
<feature type="compositionally biased region" description="Basic residues" evidence="1">
    <location>
        <begin position="137"/>
        <end position="149"/>
    </location>
</feature>
<feature type="region of interest" description="Disordered" evidence="1">
    <location>
        <begin position="48"/>
        <end position="99"/>
    </location>
</feature>
<dbReference type="CTD" id="63877"/>
<organism evidence="2 3">
    <name type="scientific">Panthera pardus</name>
    <name type="common">Leopard</name>
    <name type="synonym">Felis pardus</name>
    <dbReference type="NCBI Taxonomy" id="9691"/>
    <lineage>
        <taxon>Eukaryota</taxon>
        <taxon>Metazoa</taxon>
        <taxon>Chordata</taxon>
        <taxon>Craniata</taxon>
        <taxon>Vertebrata</taxon>
        <taxon>Euteleostomi</taxon>
        <taxon>Mammalia</taxon>
        <taxon>Eutheria</taxon>
        <taxon>Laurasiatheria</taxon>
        <taxon>Carnivora</taxon>
        <taxon>Feliformia</taxon>
        <taxon>Felidae</taxon>
        <taxon>Pantherinae</taxon>
        <taxon>Panthera</taxon>
    </lineage>
</organism>
<reference evidence="3" key="1">
    <citation type="submission" date="2025-08" db="UniProtKB">
        <authorList>
            <consortium name="RefSeq"/>
        </authorList>
    </citation>
    <scope>IDENTIFICATION</scope>
    <source>
        <tissue evidence="3">Whole blood</tissue>
    </source>
</reference>
<name>A0A9V1G541_PANPR</name>
<gene>
    <name evidence="3" type="primary">FAM204A</name>
</gene>
<dbReference type="Proteomes" id="UP001165780">
    <property type="component" value="Unplaced"/>
</dbReference>
<accession>A0A9V1G541</accession>
<dbReference type="InterPro" id="IPR037690">
    <property type="entry name" value="FAM204A"/>
</dbReference>
<dbReference type="RefSeq" id="XP_019315128.1">
    <property type="nucleotide sequence ID" value="XM_019459583.2"/>
</dbReference>
<proteinExistence type="predicted"/>
<dbReference type="GeneID" id="109272965"/>
<dbReference type="AlphaFoldDB" id="A0A9V1G541"/>
<evidence type="ECO:0000313" key="2">
    <source>
        <dbReference type="Proteomes" id="UP001165780"/>
    </source>
</evidence>
<dbReference type="PANTHER" id="PTHR14386">
    <property type="entry name" value="PROTEIN FAM204A"/>
    <property type="match status" value="1"/>
</dbReference>
<protein>
    <submittedName>
        <fullName evidence="3">Protein FAM204A isoform X3</fullName>
    </submittedName>
</protein>
<evidence type="ECO:0000256" key="1">
    <source>
        <dbReference type="SAM" id="MobiDB-lite"/>
    </source>
</evidence>
<keyword evidence="2" id="KW-1185">Reference proteome</keyword>
<sequence length="250" mass="28219">MLPVWGSERGPAAGEPAELGVVPPCRKRCTFLEPPSCKEKMWSGLLPPGLNESDIELNSEDEAPLKNSGLNLQEDNEDGAITKTEISDFPTDGPKPDVEANVNAYEECPSGVPLNMWNKFQELHKKHSEQKSSASGFRRRKRKRSRKGKLKNEEESQSAQTSSEAQWKELTQYFGINDRFDPPVKKKKIDKSGLEKSIDQAVEDWDIEKAEELSNQLATRESNFLKTLKAFSLKKGIYTFEIVSAFYVHI</sequence>
<feature type="region of interest" description="Disordered" evidence="1">
    <location>
        <begin position="124"/>
        <end position="166"/>
    </location>
</feature>